<protein>
    <submittedName>
        <fullName evidence="2">Uncharacterized protein</fullName>
    </submittedName>
</protein>
<feature type="compositionally biased region" description="Low complexity" evidence="1">
    <location>
        <begin position="68"/>
        <end position="87"/>
    </location>
</feature>
<feature type="compositionally biased region" description="Basic and acidic residues" evidence="1">
    <location>
        <begin position="184"/>
        <end position="193"/>
    </location>
</feature>
<feature type="region of interest" description="Disordered" evidence="1">
    <location>
        <begin position="1"/>
        <end position="118"/>
    </location>
</feature>
<keyword evidence="3" id="KW-1185">Reference proteome</keyword>
<dbReference type="STRING" id="93759.A0A1R3KA31"/>
<sequence length="416" mass="46442">MATAADPEDQPDANQISDPVLPLQQDESPKTLTLETVQPQDKDKPDDQDDPIEEEANLDDPDLNVPSSPTSTDLQVTTTSTISTATSAVGSRRGGGPKRRGGGPKRRAQEKKSQKKLEEEGFAISPKADAFEGTNLLEAMDTADLPLTGMQIRDISSGEFLASRGDIQTVPGVSSFLGNGNKREIGHDNDFHHSPNGSSKRLRTDGLWADKSSDFEICMEQMQQCMAKARMLYAAKDQAYADSSMHQQMLVDELQRKDSIIGYLQKSKYEEQTKRQVEVYRLERELFMMENLLSGYRKALKETNQAFAEYRARCPLSEEQPLYKDVSGSGGLVVSSMELEKMRLKQEEEDRLNKLLIEKKIKDFEAGWIGKFDAHKDAVSLLSTRLIDAENDVKLLKESFANRKAPDTPECVPEES</sequence>
<proteinExistence type="predicted"/>
<dbReference type="EMBL" id="AWUE01014359">
    <property type="protein sequence ID" value="OMP03960.1"/>
    <property type="molecule type" value="Genomic_DNA"/>
</dbReference>
<name>A0A1R3KA31_9ROSI</name>
<feature type="compositionally biased region" description="Acidic residues" evidence="1">
    <location>
        <begin position="1"/>
        <end position="11"/>
    </location>
</feature>
<organism evidence="2 3">
    <name type="scientific">Corchorus olitorius</name>
    <dbReference type="NCBI Taxonomy" id="93759"/>
    <lineage>
        <taxon>Eukaryota</taxon>
        <taxon>Viridiplantae</taxon>
        <taxon>Streptophyta</taxon>
        <taxon>Embryophyta</taxon>
        <taxon>Tracheophyta</taxon>
        <taxon>Spermatophyta</taxon>
        <taxon>Magnoliopsida</taxon>
        <taxon>eudicotyledons</taxon>
        <taxon>Gunneridae</taxon>
        <taxon>Pentapetalae</taxon>
        <taxon>rosids</taxon>
        <taxon>malvids</taxon>
        <taxon>Malvales</taxon>
        <taxon>Malvaceae</taxon>
        <taxon>Grewioideae</taxon>
        <taxon>Apeibeae</taxon>
        <taxon>Corchorus</taxon>
    </lineage>
</organism>
<evidence type="ECO:0000313" key="3">
    <source>
        <dbReference type="Proteomes" id="UP000187203"/>
    </source>
</evidence>
<feature type="compositionally biased region" description="Basic residues" evidence="1">
    <location>
        <begin position="95"/>
        <end position="109"/>
    </location>
</feature>
<dbReference type="PANTHER" id="PTHR35120:SF2">
    <property type="entry name" value="AMINOTRANSFERASE-LIKE PLANT MOBILE DOMAIN-CONTAINING PROTEIN"/>
    <property type="match status" value="1"/>
</dbReference>
<comment type="caution">
    <text evidence="2">The sequence shown here is derived from an EMBL/GenBank/DDBJ whole genome shotgun (WGS) entry which is preliminary data.</text>
</comment>
<dbReference type="Proteomes" id="UP000187203">
    <property type="component" value="Unassembled WGS sequence"/>
</dbReference>
<dbReference type="AlphaFoldDB" id="A0A1R3KA31"/>
<dbReference type="OrthoDB" id="1935530at2759"/>
<accession>A0A1R3KA31</accession>
<gene>
    <name evidence="2" type="ORF">COLO4_10076</name>
</gene>
<reference evidence="3" key="1">
    <citation type="submission" date="2013-09" db="EMBL/GenBank/DDBJ databases">
        <title>Corchorus olitorius genome sequencing.</title>
        <authorList>
            <person name="Alam M."/>
            <person name="Haque M.S."/>
            <person name="Islam M.S."/>
            <person name="Emdad E.M."/>
            <person name="Islam M.M."/>
            <person name="Ahmed B."/>
            <person name="Halim A."/>
            <person name="Hossen Q.M.M."/>
            <person name="Hossain M.Z."/>
            <person name="Ahmed R."/>
            <person name="Khan M.M."/>
            <person name="Islam R."/>
            <person name="Rashid M.M."/>
            <person name="Khan S.A."/>
            <person name="Rahman M.S."/>
            <person name="Alam M."/>
            <person name="Yahiya A.S."/>
            <person name="Khan M.S."/>
            <person name="Azam M.S."/>
            <person name="Haque T."/>
            <person name="Lashkar M.Z.H."/>
            <person name="Akhand A.I."/>
            <person name="Morshed G."/>
            <person name="Roy S."/>
            <person name="Uddin K.S."/>
            <person name="Rabeya T."/>
            <person name="Hossain A.S."/>
            <person name="Chowdhury A."/>
            <person name="Snigdha A.R."/>
            <person name="Mortoza M.S."/>
            <person name="Matin S.A."/>
            <person name="Hoque S.M.E."/>
            <person name="Islam M.K."/>
            <person name="Roy D.K."/>
            <person name="Haider R."/>
            <person name="Moosa M.M."/>
            <person name="Elias S.M."/>
            <person name="Hasan A.M."/>
            <person name="Jahan S."/>
            <person name="Shafiuddin M."/>
            <person name="Mahmood N."/>
            <person name="Shommy N.S."/>
        </authorList>
    </citation>
    <scope>NUCLEOTIDE SEQUENCE [LARGE SCALE GENOMIC DNA]</scope>
    <source>
        <strain evidence="3">cv. O-4</strain>
    </source>
</reference>
<evidence type="ECO:0000256" key="1">
    <source>
        <dbReference type="SAM" id="MobiDB-lite"/>
    </source>
</evidence>
<feature type="region of interest" description="Disordered" evidence="1">
    <location>
        <begin position="184"/>
        <end position="204"/>
    </location>
</feature>
<evidence type="ECO:0000313" key="2">
    <source>
        <dbReference type="EMBL" id="OMP03960.1"/>
    </source>
</evidence>
<dbReference type="PANTHER" id="PTHR35120">
    <property type="entry name" value="HISTONE ACETYLTRANSFERASE KAT6B-LIKE"/>
    <property type="match status" value="1"/>
</dbReference>
<feature type="compositionally biased region" description="Acidic residues" evidence="1">
    <location>
        <begin position="46"/>
        <end position="62"/>
    </location>
</feature>